<dbReference type="PANTHER" id="PTHR30055">
    <property type="entry name" value="HTH-TYPE TRANSCRIPTIONAL REGULATOR RUTR"/>
    <property type="match status" value="1"/>
</dbReference>
<keyword evidence="1 2" id="KW-0238">DNA-binding</keyword>
<sequence>MAPQDHGEQSEVILGVARRLFAALGYDGTSIRQIAEAAGLDVPTVTARVGTKREIYLTVMDRAFQNERAALEPAAQEFEQTGDIHRLLDRYLDFYVHNPDIVALWMHRWLMDAADVAELESEYVQPLTAMMGKSVHSLLGDVDIDIEYTLWTVIWCVHGYVLAGVLEADGEVHGPSDPRSLRRFRRNMHLMIHRHLGMPGDPPP</sequence>
<feature type="domain" description="HTH tetR-type" evidence="3">
    <location>
        <begin position="7"/>
        <end position="67"/>
    </location>
</feature>
<organism evidence="4 5">
    <name type="scientific">Microbispora corallina</name>
    <dbReference type="NCBI Taxonomy" id="83302"/>
    <lineage>
        <taxon>Bacteria</taxon>
        <taxon>Bacillati</taxon>
        <taxon>Actinomycetota</taxon>
        <taxon>Actinomycetes</taxon>
        <taxon>Streptosporangiales</taxon>
        <taxon>Streptosporangiaceae</taxon>
        <taxon>Microbispora</taxon>
    </lineage>
</organism>
<evidence type="ECO:0000313" key="4">
    <source>
        <dbReference type="EMBL" id="GIH38121.1"/>
    </source>
</evidence>
<dbReference type="RefSeq" id="WP_204055780.1">
    <property type="nucleotide sequence ID" value="NZ_BAAAGP010000003.1"/>
</dbReference>
<comment type="caution">
    <text evidence="4">The sequence shown here is derived from an EMBL/GenBank/DDBJ whole genome shotgun (WGS) entry which is preliminary data.</text>
</comment>
<accession>A0ABQ4FTL8</accession>
<dbReference type="InterPro" id="IPR009057">
    <property type="entry name" value="Homeodomain-like_sf"/>
</dbReference>
<evidence type="ECO:0000259" key="3">
    <source>
        <dbReference type="PROSITE" id="PS50977"/>
    </source>
</evidence>
<name>A0ABQ4FTL8_9ACTN</name>
<proteinExistence type="predicted"/>
<evidence type="ECO:0000313" key="5">
    <source>
        <dbReference type="Proteomes" id="UP000603904"/>
    </source>
</evidence>
<dbReference type="InterPro" id="IPR050109">
    <property type="entry name" value="HTH-type_TetR-like_transc_reg"/>
</dbReference>
<protein>
    <recommendedName>
        <fullName evidence="3">HTH tetR-type domain-containing protein</fullName>
    </recommendedName>
</protein>
<dbReference type="EMBL" id="BOOC01000003">
    <property type="protein sequence ID" value="GIH38121.1"/>
    <property type="molecule type" value="Genomic_DNA"/>
</dbReference>
<evidence type="ECO:0000256" key="1">
    <source>
        <dbReference type="ARBA" id="ARBA00023125"/>
    </source>
</evidence>
<dbReference type="Gene3D" id="1.10.357.10">
    <property type="entry name" value="Tetracycline Repressor, domain 2"/>
    <property type="match status" value="1"/>
</dbReference>
<evidence type="ECO:0000256" key="2">
    <source>
        <dbReference type="PROSITE-ProRule" id="PRU00335"/>
    </source>
</evidence>
<dbReference type="InterPro" id="IPR001647">
    <property type="entry name" value="HTH_TetR"/>
</dbReference>
<reference evidence="4 5" key="1">
    <citation type="submission" date="2021-01" db="EMBL/GenBank/DDBJ databases">
        <title>Whole genome shotgun sequence of Microbispora corallina NBRC 16416.</title>
        <authorList>
            <person name="Komaki H."/>
            <person name="Tamura T."/>
        </authorList>
    </citation>
    <scope>NUCLEOTIDE SEQUENCE [LARGE SCALE GENOMIC DNA]</scope>
    <source>
        <strain evidence="4 5">NBRC 16416</strain>
    </source>
</reference>
<dbReference type="Pfam" id="PF00440">
    <property type="entry name" value="TetR_N"/>
    <property type="match status" value="1"/>
</dbReference>
<keyword evidence="5" id="KW-1185">Reference proteome</keyword>
<gene>
    <name evidence="4" type="ORF">Mco01_11210</name>
</gene>
<dbReference type="PANTHER" id="PTHR30055:SF219">
    <property type="entry name" value="TRANSCRIPTIONAL REGULATORY PROTEIN"/>
    <property type="match status" value="1"/>
</dbReference>
<dbReference type="SUPFAM" id="SSF46689">
    <property type="entry name" value="Homeodomain-like"/>
    <property type="match status" value="1"/>
</dbReference>
<dbReference type="Proteomes" id="UP000603904">
    <property type="component" value="Unassembled WGS sequence"/>
</dbReference>
<dbReference type="PROSITE" id="PS50977">
    <property type="entry name" value="HTH_TETR_2"/>
    <property type="match status" value="1"/>
</dbReference>
<feature type="DNA-binding region" description="H-T-H motif" evidence="2">
    <location>
        <begin position="30"/>
        <end position="49"/>
    </location>
</feature>